<gene>
    <name evidence="1" type="ORF">RPERSI_LOCUS28794</name>
</gene>
<feature type="non-terminal residue" evidence="1">
    <location>
        <position position="63"/>
    </location>
</feature>
<keyword evidence="2" id="KW-1185">Reference proteome</keyword>
<accession>A0ACA9SBQ9</accession>
<proteinExistence type="predicted"/>
<reference evidence="1" key="1">
    <citation type="submission" date="2021-06" db="EMBL/GenBank/DDBJ databases">
        <authorList>
            <person name="Kallberg Y."/>
            <person name="Tangrot J."/>
            <person name="Rosling A."/>
        </authorList>
    </citation>
    <scope>NUCLEOTIDE SEQUENCE</scope>
    <source>
        <strain evidence="1">MA461A</strain>
    </source>
</reference>
<dbReference type="Proteomes" id="UP000789920">
    <property type="component" value="Unassembled WGS sequence"/>
</dbReference>
<feature type="non-terminal residue" evidence="1">
    <location>
        <position position="1"/>
    </location>
</feature>
<organism evidence="1 2">
    <name type="scientific">Racocetra persica</name>
    <dbReference type="NCBI Taxonomy" id="160502"/>
    <lineage>
        <taxon>Eukaryota</taxon>
        <taxon>Fungi</taxon>
        <taxon>Fungi incertae sedis</taxon>
        <taxon>Mucoromycota</taxon>
        <taxon>Glomeromycotina</taxon>
        <taxon>Glomeromycetes</taxon>
        <taxon>Diversisporales</taxon>
        <taxon>Gigasporaceae</taxon>
        <taxon>Racocetra</taxon>
    </lineage>
</organism>
<protein>
    <submittedName>
        <fullName evidence="1">26211_t:CDS:1</fullName>
    </submittedName>
</protein>
<dbReference type="EMBL" id="CAJVQC010106202">
    <property type="protein sequence ID" value="CAG8833340.1"/>
    <property type="molecule type" value="Genomic_DNA"/>
</dbReference>
<comment type="caution">
    <text evidence="1">The sequence shown here is derived from an EMBL/GenBank/DDBJ whole genome shotgun (WGS) entry which is preliminary data.</text>
</comment>
<sequence>VAKLLSPNNSITSTILPLCKKLSSQLFSRKSISISSSISIQQKFLIDPSSTTYDITEIPTIRS</sequence>
<evidence type="ECO:0000313" key="2">
    <source>
        <dbReference type="Proteomes" id="UP000789920"/>
    </source>
</evidence>
<evidence type="ECO:0000313" key="1">
    <source>
        <dbReference type="EMBL" id="CAG8833340.1"/>
    </source>
</evidence>
<name>A0ACA9SBQ9_9GLOM</name>